<feature type="domain" description="RRM" evidence="5">
    <location>
        <begin position="79"/>
        <end position="157"/>
    </location>
</feature>
<evidence type="ECO:0000313" key="6">
    <source>
        <dbReference type="EMBL" id="CAE7520514.1"/>
    </source>
</evidence>
<dbReference type="InterPro" id="IPR035979">
    <property type="entry name" value="RBD_domain_sf"/>
</dbReference>
<dbReference type="GO" id="GO:0003729">
    <property type="term" value="F:mRNA binding"/>
    <property type="evidence" value="ECO:0007669"/>
    <property type="project" value="TreeGrafter"/>
</dbReference>
<dbReference type="EMBL" id="CAJNIZ010030002">
    <property type="protein sequence ID" value="CAE7520514.1"/>
    <property type="molecule type" value="Genomic_DNA"/>
</dbReference>
<reference evidence="6" key="1">
    <citation type="submission" date="2021-02" db="EMBL/GenBank/DDBJ databases">
        <authorList>
            <person name="Dougan E. K."/>
            <person name="Rhodes N."/>
            <person name="Thang M."/>
            <person name="Chan C."/>
        </authorList>
    </citation>
    <scope>NUCLEOTIDE SEQUENCE</scope>
</reference>
<dbReference type="PANTHER" id="PTHR48032">
    <property type="entry name" value="RNA-BINDING PROTEIN MUSASHI HOMOLOG RBP6"/>
    <property type="match status" value="1"/>
</dbReference>
<dbReference type="SMART" id="SM00360">
    <property type="entry name" value="RRM"/>
    <property type="match status" value="1"/>
</dbReference>
<dbReference type="InterPro" id="IPR012677">
    <property type="entry name" value="Nucleotide-bd_a/b_plait_sf"/>
</dbReference>
<feature type="compositionally biased region" description="Low complexity" evidence="4">
    <location>
        <begin position="168"/>
        <end position="184"/>
    </location>
</feature>
<dbReference type="PROSITE" id="PS50102">
    <property type="entry name" value="RRM"/>
    <property type="match status" value="1"/>
</dbReference>
<evidence type="ECO:0000256" key="4">
    <source>
        <dbReference type="SAM" id="MobiDB-lite"/>
    </source>
</evidence>
<dbReference type="Pfam" id="PF00076">
    <property type="entry name" value="RRM_1"/>
    <property type="match status" value="1"/>
</dbReference>
<evidence type="ECO:0000256" key="1">
    <source>
        <dbReference type="ARBA" id="ARBA00022737"/>
    </source>
</evidence>
<feature type="non-terminal residue" evidence="6">
    <location>
        <position position="1"/>
    </location>
</feature>
<dbReference type="AlphaFoldDB" id="A0A812TFU3"/>
<dbReference type="Proteomes" id="UP000649617">
    <property type="component" value="Unassembled WGS sequence"/>
</dbReference>
<evidence type="ECO:0000256" key="3">
    <source>
        <dbReference type="PROSITE-ProRule" id="PRU00176"/>
    </source>
</evidence>
<keyword evidence="2 3" id="KW-0694">RNA-binding</keyword>
<dbReference type="OrthoDB" id="432759at2759"/>
<dbReference type="PANTHER" id="PTHR48032:SF6">
    <property type="entry name" value="RNA-BINDING (RRM_RBD_RNP MOTIFS) FAMILY PROTEIN"/>
    <property type="match status" value="1"/>
</dbReference>
<keyword evidence="1" id="KW-0677">Repeat</keyword>
<evidence type="ECO:0000256" key="2">
    <source>
        <dbReference type="ARBA" id="ARBA00022884"/>
    </source>
</evidence>
<sequence>WCFVPAAELLLIVGEGIVGLSALGVFVLPQWQDAVPPRSVQEMIALAIPCFAQPFVAAPAAAALPQLGPGLPKGSSDREKIFVGGLPHHCTLDMLTAHFSRYGRITDAVVMADKATGKPRGFGFVVFEHISCVEAAIRDYGKHAIDGKWVDVKRATPQDQAAPPPQVFAPAPAAAADVRSASPPNLNASPEKPTLAPFNEVPPPRFDDAGPPAARNESYDPFG</sequence>
<dbReference type="SUPFAM" id="SSF54928">
    <property type="entry name" value="RNA-binding domain, RBD"/>
    <property type="match status" value="1"/>
</dbReference>
<keyword evidence="7" id="KW-1185">Reference proteome</keyword>
<protein>
    <submittedName>
        <fullName evidence="6">RNP1 protein</fullName>
    </submittedName>
</protein>
<gene>
    <name evidence="6" type="primary">RNP1</name>
    <name evidence="6" type="ORF">SPIL2461_LOCUS13616</name>
</gene>
<dbReference type="Gene3D" id="3.30.70.330">
    <property type="match status" value="1"/>
</dbReference>
<dbReference type="GO" id="GO:0006417">
    <property type="term" value="P:regulation of translation"/>
    <property type="evidence" value="ECO:0007669"/>
    <property type="project" value="TreeGrafter"/>
</dbReference>
<organism evidence="6 7">
    <name type="scientific">Symbiodinium pilosum</name>
    <name type="common">Dinoflagellate</name>
    <dbReference type="NCBI Taxonomy" id="2952"/>
    <lineage>
        <taxon>Eukaryota</taxon>
        <taxon>Sar</taxon>
        <taxon>Alveolata</taxon>
        <taxon>Dinophyceae</taxon>
        <taxon>Suessiales</taxon>
        <taxon>Symbiodiniaceae</taxon>
        <taxon>Symbiodinium</taxon>
    </lineage>
</organism>
<name>A0A812TFU3_SYMPI</name>
<comment type="caution">
    <text evidence="6">The sequence shown here is derived from an EMBL/GenBank/DDBJ whole genome shotgun (WGS) entry which is preliminary data.</text>
</comment>
<accession>A0A812TFU3</accession>
<evidence type="ECO:0000259" key="5">
    <source>
        <dbReference type="PROSITE" id="PS50102"/>
    </source>
</evidence>
<evidence type="ECO:0000313" key="7">
    <source>
        <dbReference type="Proteomes" id="UP000649617"/>
    </source>
</evidence>
<dbReference type="InterPro" id="IPR000504">
    <property type="entry name" value="RRM_dom"/>
</dbReference>
<feature type="region of interest" description="Disordered" evidence="4">
    <location>
        <begin position="156"/>
        <end position="223"/>
    </location>
</feature>
<proteinExistence type="predicted"/>